<organism evidence="2 3">
    <name type="scientific">Roseomonas fluvialis</name>
    <dbReference type="NCBI Taxonomy" id="1750527"/>
    <lineage>
        <taxon>Bacteria</taxon>
        <taxon>Pseudomonadati</taxon>
        <taxon>Pseudomonadota</taxon>
        <taxon>Alphaproteobacteria</taxon>
        <taxon>Acetobacterales</taxon>
        <taxon>Roseomonadaceae</taxon>
        <taxon>Roseomonas</taxon>
    </lineage>
</organism>
<keyword evidence="1" id="KW-1133">Transmembrane helix</keyword>
<protein>
    <submittedName>
        <fullName evidence="2">Uncharacterized protein</fullName>
    </submittedName>
</protein>
<keyword evidence="3" id="KW-1185">Reference proteome</keyword>
<dbReference type="Proteomes" id="UP000831327">
    <property type="component" value="Chromosome"/>
</dbReference>
<evidence type="ECO:0000256" key="1">
    <source>
        <dbReference type="SAM" id="Phobius"/>
    </source>
</evidence>
<accession>A0ABM7Y987</accession>
<dbReference type="EMBL" id="AP025637">
    <property type="protein sequence ID" value="BDG74629.1"/>
    <property type="molecule type" value="Genomic_DNA"/>
</dbReference>
<keyword evidence="1" id="KW-0812">Transmembrane</keyword>
<evidence type="ECO:0000313" key="2">
    <source>
        <dbReference type="EMBL" id="BDG74629.1"/>
    </source>
</evidence>
<feature type="transmembrane region" description="Helical" evidence="1">
    <location>
        <begin position="69"/>
        <end position="90"/>
    </location>
</feature>
<proteinExistence type="predicted"/>
<keyword evidence="1" id="KW-0472">Membrane</keyword>
<feature type="transmembrane region" description="Helical" evidence="1">
    <location>
        <begin position="42"/>
        <end position="63"/>
    </location>
</feature>
<sequence>MTVLAYRTLRLAGGDRVARARWNGTHPGNPFASAESRQLGGIFLLFVGLSALLASVSIASYVGPHGGRGMPYSLILMILAVCVTLAVAIWRELWMRERRNGRD</sequence>
<gene>
    <name evidence="2" type="ORF">Rmf_45580</name>
</gene>
<name>A0ABM7Y987_9PROT</name>
<reference evidence="2 3" key="1">
    <citation type="journal article" date="2016" name="Microbes Environ.">
        <title>Phylogenetically diverse aerobic anoxygenic phototrophic bacteria isolated from epilithic biofilms in Tama river, Japan.</title>
        <authorList>
            <person name="Hirose S."/>
            <person name="Matsuura K."/>
            <person name="Haruta S."/>
        </authorList>
    </citation>
    <scope>NUCLEOTIDE SEQUENCE [LARGE SCALE GENOMIC DNA]</scope>
    <source>
        <strain evidence="2 3">S08</strain>
    </source>
</reference>
<evidence type="ECO:0000313" key="3">
    <source>
        <dbReference type="Proteomes" id="UP000831327"/>
    </source>
</evidence>
<dbReference type="RefSeq" id="WP_244408790.1">
    <property type="nucleotide sequence ID" value="NZ_AP025637.1"/>
</dbReference>